<evidence type="ECO:0000313" key="3">
    <source>
        <dbReference type="Proteomes" id="UP000250235"/>
    </source>
</evidence>
<feature type="compositionally biased region" description="Basic and acidic residues" evidence="1">
    <location>
        <begin position="15"/>
        <end position="33"/>
    </location>
</feature>
<dbReference type="EMBL" id="KV021482">
    <property type="protein sequence ID" value="KZV14175.1"/>
    <property type="molecule type" value="Genomic_DNA"/>
</dbReference>
<proteinExistence type="predicted"/>
<sequence length="237" mass="25365">MGPISNIGPKTSCATRERPEKNLEAKFSHRNDAGESSDGGRTAAVATNIACGAWPHAAAPSAEPSSKLRPRVAHPVAPLRSSRPHATLRIAGPIQAHVRAPQFDHRANMCARPAAFGRPPCAASAHGSSWLRNQCTGNGVRQLHEAAPSERQPCAASAHVPRAHRWGAAMRGGATAVPGQKVLFDLKNRDIRYNMAAIALIRSEPWLCYHCWGTVADPDPVSRRGSGRTKIRPGNVQ</sequence>
<evidence type="ECO:0000256" key="1">
    <source>
        <dbReference type="SAM" id="MobiDB-lite"/>
    </source>
</evidence>
<dbReference type="AlphaFoldDB" id="A0A2Z7A5F1"/>
<dbReference type="Proteomes" id="UP000250235">
    <property type="component" value="Unassembled WGS sequence"/>
</dbReference>
<gene>
    <name evidence="2" type="ORF">F511_14622</name>
</gene>
<evidence type="ECO:0000313" key="2">
    <source>
        <dbReference type="EMBL" id="KZV14175.1"/>
    </source>
</evidence>
<keyword evidence="3" id="KW-1185">Reference proteome</keyword>
<name>A0A2Z7A5F1_9LAMI</name>
<organism evidence="2 3">
    <name type="scientific">Dorcoceras hygrometricum</name>
    <dbReference type="NCBI Taxonomy" id="472368"/>
    <lineage>
        <taxon>Eukaryota</taxon>
        <taxon>Viridiplantae</taxon>
        <taxon>Streptophyta</taxon>
        <taxon>Embryophyta</taxon>
        <taxon>Tracheophyta</taxon>
        <taxon>Spermatophyta</taxon>
        <taxon>Magnoliopsida</taxon>
        <taxon>eudicotyledons</taxon>
        <taxon>Gunneridae</taxon>
        <taxon>Pentapetalae</taxon>
        <taxon>asterids</taxon>
        <taxon>lamiids</taxon>
        <taxon>Lamiales</taxon>
        <taxon>Gesneriaceae</taxon>
        <taxon>Didymocarpoideae</taxon>
        <taxon>Trichosporeae</taxon>
        <taxon>Loxocarpinae</taxon>
        <taxon>Dorcoceras</taxon>
    </lineage>
</organism>
<accession>A0A2Z7A5F1</accession>
<protein>
    <submittedName>
        <fullName evidence="2">Uncharacterized protein</fullName>
    </submittedName>
</protein>
<feature type="region of interest" description="Disordered" evidence="1">
    <location>
        <begin position="1"/>
        <end position="41"/>
    </location>
</feature>
<feature type="region of interest" description="Disordered" evidence="1">
    <location>
        <begin position="57"/>
        <end position="76"/>
    </location>
</feature>
<reference evidence="2 3" key="1">
    <citation type="journal article" date="2015" name="Proc. Natl. Acad. Sci. U.S.A.">
        <title>The resurrection genome of Boea hygrometrica: A blueprint for survival of dehydration.</title>
        <authorList>
            <person name="Xiao L."/>
            <person name="Yang G."/>
            <person name="Zhang L."/>
            <person name="Yang X."/>
            <person name="Zhao S."/>
            <person name="Ji Z."/>
            <person name="Zhou Q."/>
            <person name="Hu M."/>
            <person name="Wang Y."/>
            <person name="Chen M."/>
            <person name="Xu Y."/>
            <person name="Jin H."/>
            <person name="Xiao X."/>
            <person name="Hu G."/>
            <person name="Bao F."/>
            <person name="Hu Y."/>
            <person name="Wan P."/>
            <person name="Li L."/>
            <person name="Deng X."/>
            <person name="Kuang T."/>
            <person name="Xiang C."/>
            <person name="Zhu J.K."/>
            <person name="Oliver M.J."/>
            <person name="He Y."/>
        </authorList>
    </citation>
    <scope>NUCLEOTIDE SEQUENCE [LARGE SCALE GENOMIC DNA]</scope>
    <source>
        <strain evidence="3">cv. XS01</strain>
    </source>
</reference>